<dbReference type="EMBL" id="JAKROA010000008">
    <property type="protein sequence ID" value="KAL5105355.1"/>
    <property type="molecule type" value="Genomic_DNA"/>
</dbReference>
<evidence type="ECO:0000313" key="2">
    <source>
        <dbReference type="Proteomes" id="UP001651158"/>
    </source>
</evidence>
<gene>
    <name evidence="1" type="ORF">TcWFU_001204</name>
</gene>
<proteinExistence type="predicted"/>
<comment type="caution">
    <text evidence="1">The sequence shown here is derived from an EMBL/GenBank/DDBJ whole genome shotgun (WGS) entry which is preliminary data.</text>
</comment>
<keyword evidence="2" id="KW-1185">Reference proteome</keyword>
<dbReference type="Proteomes" id="UP001651158">
    <property type="component" value="Unassembled WGS sequence"/>
</dbReference>
<reference evidence="1 2" key="1">
    <citation type="journal article" date="2022" name="Front. Cell. Infect. Microbiol.">
        <title>The Genomes of Two Strains of Taenia crassiceps the Animal Model for the Study of Human Cysticercosis.</title>
        <authorList>
            <person name="Bobes R.J."/>
            <person name="Estrada K."/>
            <person name="Rios-Valencia D.G."/>
            <person name="Calderon-Gallegos A."/>
            <person name="de la Torre P."/>
            <person name="Carrero J.C."/>
            <person name="Sanchez-Flores A."/>
            <person name="Laclette J.P."/>
        </authorList>
    </citation>
    <scope>NUCLEOTIDE SEQUENCE [LARGE SCALE GENOMIC DNA]</scope>
    <source>
        <strain evidence="1">WFUcys</strain>
    </source>
</reference>
<accession>A0ABR4Q7E9</accession>
<organism evidence="1 2">
    <name type="scientific">Taenia crassiceps</name>
    <dbReference type="NCBI Taxonomy" id="6207"/>
    <lineage>
        <taxon>Eukaryota</taxon>
        <taxon>Metazoa</taxon>
        <taxon>Spiralia</taxon>
        <taxon>Lophotrochozoa</taxon>
        <taxon>Platyhelminthes</taxon>
        <taxon>Cestoda</taxon>
        <taxon>Eucestoda</taxon>
        <taxon>Cyclophyllidea</taxon>
        <taxon>Taeniidae</taxon>
        <taxon>Taenia</taxon>
    </lineage>
</organism>
<protein>
    <submittedName>
        <fullName evidence="1">Uncharacterized protein</fullName>
    </submittedName>
</protein>
<sequence>MKQSYRRIPMVTPQLELRQHQATWLRGNYGSSKKRFPSKTRGRYTTKIRCCTSIETKALLSLIHILPVKDLGTFPQVMDN</sequence>
<name>A0ABR4Q7E9_9CEST</name>
<evidence type="ECO:0000313" key="1">
    <source>
        <dbReference type="EMBL" id="KAL5105355.1"/>
    </source>
</evidence>